<dbReference type="Gene3D" id="3.30.710.10">
    <property type="entry name" value="Potassium Channel Kv1.1, Chain A"/>
    <property type="match status" value="1"/>
</dbReference>
<protein>
    <submittedName>
        <fullName evidence="2">BTB domain-containing protein</fullName>
    </submittedName>
</protein>
<dbReference type="InterPro" id="IPR011333">
    <property type="entry name" value="SKP1/BTB/POZ_sf"/>
</dbReference>
<sequence length="95" mass="11359">MLLLYKFAEKYEIKHIMDFVENYLIKKLSPANVVQLIQFSKQFRVVKLQESCIDFLVKSYKEETPIYALESLNKELIVSIFLNTWRPFVDTHIEV</sequence>
<accession>A0A914QU48</accession>
<evidence type="ECO:0000313" key="2">
    <source>
        <dbReference type="WBParaSite" id="PDA_v2.g7199.t1"/>
    </source>
</evidence>
<name>A0A914QU48_9BILA</name>
<organism evidence="1 2">
    <name type="scientific">Panagrolaimus davidi</name>
    <dbReference type="NCBI Taxonomy" id="227884"/>
    <lineage>
        <taxon>Eukaryota</taxon>
        <taxon>Metazoa</taxon>
        <taxon>Ecdysozoa</taxon>
        <taxon>Nematoda</taxon>
        <taxon>Chromadorea</taxon>
        <taxon>Rhabditida</taxon>
        <taxon>Tylenchina</taxon>
        <taxon>Panagrolaimomorpha</taxon>
        <taxon>Panagrolaimoidea</taxon>
        <taxon>Panagrolaimidae</taxon>
        <taxon>Panagrolaimus</taxon>
    </lineage>
</organism>
<keyword evidence="1" id="KW-1185">Reference proteome</keyword>
<dbReference type="AlphaFoldDB" id="A0A914QU48"/>
<dbReference type="Proteomes" id="UP000887578">
    <property type="component" value="Unplaced"/>
</dbReference>
<proteinExistence type="predicted"/>
<reference evidence="2" key="1">
    <citation type="submission" date="2022-11" db="UniProtKB">
        <authorList>
            <consortium name="WormBaseParasite"/>
        </authorList>
    </citation>
    <scope>IDENTIFICATION</scope>
</reference>
<dbReference type="WBParaSite" id="PDA_v2.g7199.t1">
    <property type="protein sequence ID" value="PDA_v2.g7199.t1"/>
    <property type="gene ID" value="PDA_v2.g7199"/>
</dbReference>
<evidence type="ECO:0000313" key="1">
    <source>
        <dbReference type="Proteomes" id="UP000887578"/>
    </source>
</evidence>